<sequence>MRLGTLCCSRLGGSRVFAAMAVLVVYSMIVLVSEKSPFDQARELVMPRSIWSQCGKCLEDLESRHPWSASTVAHSRNAQRRLRDRLFWYSCGNNSSSSPHYSPGIVVADVDPAAGLGNSIQNAVSATALALLSGRSLVIATPLLRKVFTFPQGAKHDAFDALGHCGWNMEDSQTIYSSDRPLDLDTLDHQKPVWVYRGGWLIGWREAEECALACILRDTVPMPMRLMNWLHSLENASDVVAPSSSTWEQPYQDLTTLEFEIGSRLMHLIFESLRDSSSCHSFCFKGYSLSALSESLPEGNHWQQMTFMNESVAPCTYSELTKAISPYTSIHFRTYSSAFEGCKEDTDYCRHHFDSARYLREFRCVLKASKSVSEHMSPHHNIYLASDEPRIRDIALQALASDSQLWISSRWQTTPEKPRVTSPQVEHVVETDPLLLVHDGAALHTSASALAALTASGSPDTPDDAVSATVREWVILSEAELLMANGYSTFSRTAYMWGRNPAFVTCGWIWPWT</sequence>
<keyword evidence="3" id="KW-1185">Reference proteome</keyword>
<dbReference type="Proteomes" id="UP000070544">
    <property type="component" value="Unassembled WGS sequence"/>
</dbReference>
<protein>
    <submittedName>
        <fullName evidence="2">Uncharacterized protein</fullName>
    </submittedName>
</protein>
<keyword evidence="1" id="KW-0812">Transmembrane</keyword>
<evidence type="ECO:0000256" key="1">
    <source>
        <dbReference type="SAM" id="Phobius"/>
    </source>
</evidence>
<organism evidence="2 3">
    <name type="scientific">Gonapodya prolifera (strain JEL478)</name>
    <name type="common">Monoblepharis prolifera</name>
    <dbReference type="NCBI Taxonomy" id="1344416"/>
    <lineage>
        <taxon>Eukaryota</taxon>
        <taxon>Fungi</taxon>
        <taxon>Fungi incertae sedis</taxon>
        <taxon>Chytridiomycota</taxon>
        <taxon>Chytridiomycota incertae sedis</taxon>
        <taxon>Monoblepharidomycetes</taxon>
        <taxon>Monoblepharidales</taxon>
        <taxon>Gonapodyaceae</taxon>
        <taxon>Gonapodya</taxon>
    </lineage>
</organism>
<gene>
    <name evidence="2" type="ORF">M427DRAFT_50593</name>
</gene>
<accession>A0A139AZY9</accession>
<evidence type="ECO:0000313" key="2">
    <source>
        <dbReference type="EMBL" id="KXS22260.1"/>
    </source>
</evidence>
<proteinExistence type="predicted"/>
<keyword evidence="1" id="KW-0472">Membrane</keyword>
<name>A0A139AZY9_GONPJ</name>
<dbReference type="EMBL" id="KQ965731">
    <property type="protein sequence ID" value="KXS22260.1"/>
    <property type="molecule type" value="Genomic_DNA"/>
</dbReference>
<reference evidence="2 3" key="1">
    <citation type="journal article" date="2015" name="Genome Biol. Evol.">
        <title>Phylogenomic analyses indicate that early fungi evolved digesting cell walls of algal ancestors of land plants.</title>
        <authorList>
            <person name="Chang Y."/>
            <person name="Wang S."/>
            <person name="Sekimoto S."/>
            <person name="Aerts A.L."/>
            <person name="Choi C."/>
            <person name="Clum A."/>
            <person name="LaButti K.M."/>
            <person name="Lindquist E.A."/>
            <person name="Yee Ngan C."/>
            <person name="Ohm R.A."/>
            <person name="Salamov A.A."/>
            <person name="Grigoriev I.V."/>
            <person name="Spatafora J.W."/>
            <person name="Berbee M.L."/>
        </authorList>
    </citation>
    <scope>NUCLEOTIDE SEQUENCE [LARGE SCALE GENOMIC DNA]</scope>
    <source>
        <strain evidence="2 3">JEL478</strain>
    </source>
</reference>
<feature type="transmembrane region" description="Helical" evidence="1">
    <location>
        <begin position="12"/>
        <end position="32"/>
    </location>
</feature>
<evidence type="ECO:0000313" key="3">
    <source>
        <dbReference type="Proteomes" id="UP000070544"/>
    </source>
</evidence>
<dbReference type="AlphaFoldDB" id="A0A139AZY9"/>
<keyword evidence="1" id="KW-1133">Transmembrane helix</keyword>
<dbReference type="Gene3D" id="3.40.50.11350">
    <property type="match status" value="1"/>
</dbReference>